<dbReference type="EMBL" id="QPFP01000002">
    <property type="protein sequence ID" value="TEB39222.1"/>
    <property type="molecule type" value="Genomic_DNA"/>
</dbReference>
<accession>A0A4Y7U0A4</accession>
<dbReference type="AlphaFoldDB" id="A0A4Y7U0A4"/>
<comment type="caution">
    <text evidence="1">The sequence shown here is derived from an EMBL/GenBank/DDBJ whole genome shotgun (WGS) entry which is preliminary data.</text>
</comment>
<evidence type="ECO:0000313" key="1">
    <source>
        <dbReference type="EMBL" id="TEB39222.1"/>
    </source>
</evidence>
<organism evidence="1 2">
    <name type="scientific">Coprinellus micaceus</name>
    <name type="common">Glistening ink-cap mushroom</name>
    <name type="synonym">Coprinus micaceus</name>
    <dbReference type="NCBI Taxonomy" id="71717"/>
    <lineage>
        <taxon>Eukaryota</taxon>
        <taxon>Fungi</taxon>
        <taxon>Dikarya</taxon>
        <taxon>Basidiomycota</taxon>
        <taxon>Agaricomycotina</taxon>
        <taxon>Agaricomycetes</taxon>
        <taxon>Agaricomycetidae</taxon>
        <taxon>Agaricales</taxon>
        <taxon>Agaricineae</taxon>
        <taxon>Psathyrellaceae</taxon>
        <taxon>Coprinellus</taxon>
    </lineage>
</organism>
<dbReference type="OrthoDB" id="3365310at2759"/>
<evidence type="ECO:0000313" key="2">
    <source>
        <dbReference type="Proteomes" id="UP000298030"/>
    </source>
</evidence>
<sequence length="222" mass="25019">MFRTYWGPARPKAYAPMKRAAFRTIVTSSFIMRNPPESAHRHAPTPLVFVSAKDWDQKSTEGMNDLGSMLTEKGFMSLFTDLYVSEINNSCDMLNLYSKELRSNVQYAMAPFAPVFIARSTACLVTQKYISSYPASGLVLISPPASNADLMHEKLPTDLDEFIYEPKFPIAIMDTPERIDKLKAKNRLCKESNHFVDIIPVDKLGGQPLFSAVEKWLDQLGV</sequence>
<reference evidence="1 2" key="1">
    <citation type="journal article" date="2019" name="Nat. Ecol. Evol.">
        <title>Megaphylogeny resolves global patterns of mushroom evolution.</title>
        <authorList>
            <person name="Varga T."/>
            <person name="Krizsan K."/>
            <person name="Foldi C."/>
            <person name="Dima B."/>
            <person name="Sanchez-Garcia M."/>
            <person name="Sanchez-Ramirez S."/>
            <person name="Szollosi G.J."/>
            <person name="Szarkandi J.G."/>
            <person name="Papp V."/>
            <person name="Albert L."/>
            <person name="Andreopoulos W."/>
            <person name="Angelini C."/>
            <person name="Antonin V."/>
            <person name="Barry K.W."/>
            <person name="Bougher N.L."/>
            <person name="Buchanan P."/>
            <person name="Buyck B."/>
            <person name="Bense V."/>
            <person name="Catcheside P."/>
            <person name="Chovatia M."/>
            <person name="Cooper J."/>
            <person name="Damon W."/>
            <person name="Desjardin D."/>
            <person name="Finy P."/>
            <person name="Geml J."/>
            <person name="Haridas S."/>
            <person name="Hughes K."/>
            <person name="Justo A."/>
            <person name="Karasinski D."/>
            <person name="Kautmanova I."/>
            <person name="Kiss B."/>
            <person name="Kocsube S."/>
            <person name="Kotiranta H."/>
            <person name="LaButti K.M."/>
            <person name="Lechner B.E."/>
            <person name="Liimatainen K."/>
            <person name="Lipzen A."/>
            <person name="Lukacs Z."/>
            <person name="Mihaltcheva S."/>
            <person name="Morgado L.N."/>
            <person name="Niskanen T."/>
            <person name="Noordeloos M.E."/>
            <person name="Ohm R.A."/>
            <person name="Ortiz-Santana B."/>
            <person name="Ovrebo C."/>
            <person name="Racz N."/>
            <person name="Riley R."/>
            <person name="Savchenko A."/>
            <person name="Shiryaev A."/>
            <person name="Soop K."/>
            <person name="Spirin V."/>
            <person name="Szebenyi C."/>
            <person name="Tomsovsky M."/>
            <person name="Tulloss R.E."/>
            <person name="Uehling J."/>
            <person name="Grigoriev I.V."/>
            <person name="Vagvolgyi C."/>
            <person name="Papp T."/>
            <person name="Martin F.M."/>
            <person name="Miettinen O."/>
            <person name="Hibbett D.S."/>
            <person name="Nagy L.G."/>
        </authorList>
    </citation>
    <scope>NUCLEOTIDE SEQUENCE [LARGE SCALE GENOMIC DNA]</scope>
    <source>
        <strain evidence="1 2">FP101781</strain>
    </source>
</reference>
<gene>
    <name evidence="1" type="ORF">FA13DRAFT_1725202</name>
</gene>
<protein>
    <submittedName>
        <fullName evidence="1">Uncharacterized protein</fullName>
    </submittedName>
</protein>
<proteinExistence type="predicted"/>
<dbReference type="Proteomes" id="UP000298030">
    <property type="component" value="Unassembled WGS sequence"/>
</dbReference>
<keyword evidence="2" id="KW-1185">Reference proteome</keyword>
<name>A0A4Y7U0A4_COPMI</name>